<dbReference type="Gene3D" id="3.40.50.1820">
    <property type="entry name" value="alpha/beta hydrolase"/>
    <property type="match status" value="2"/>
</dbReference>
<evidence type="ECO:0000313" key="2">
    <source>
        <dbReference type="EMBL" id="ETN25067.1"/>
    </source>
</evidence>
<dbReference type="Pfam" id="PF03583">
    <property type="entry name" value="LIP"/>
    <property type="match status" value="1"/>
</dbReference>
<evidence type="ECO:0000256" key="1">
    <source>
        <dbReference type="SAM" id="SignalP"/>
    </source>
</evidence>
<gene>
    <name evidence="2" type="ORF">PPTG_01195</name>
</gene>
<dbReference type="OMA" id="PHPYLEP"/>
<dbReference type="InterPro" id="IPR029058">
    <property type="entry name" value="AB_hydrolase_fold"/>
</dbReference>
<dbReference type="GeneID" id="20171511"/>
<keyword evidence="1" id="KW-0732">Signal</keyword>
<reference evidence="3" key="1">
    <citation type="submission" date="2011-12" db="EMBL/GenBank/DDBJ databases">
        <authorList>
            <consortium name="The Broad Institute Genome Sequencing Platform"/>
            <person name="Russ C."/>
            <person name="Tyler B."/>
            <person name="Panabieres F."/>
            <person name="Shan W."/>
            <person name="Tripathy S."/>
            <person name="Grunwald N."/>
            <person name="Machado M."/>
            <person name="Young S.K."/>
            <person name="Zeng Q."/>
            <person name="Gargeya S."/>
            <person name="Fitzgerald M."/>
            <person name="Haas B."/>
            <person name="Abouelleil A."/>
            <person name="Alvarado L."/>
            <person name="Arachchi H.M."/>
            <person name="Berlin A."/>
            <person name="Chapman S.B."/>
            <person name="Gearin G."/>
            <person name="Goldberg J."/>
            <person name="Griggs A."/>
            <person name="Gujja S."/>
            <person name="Hansen M."/>
            <person name="Heiman D."/>
            <person name="Howarth C."/>
            <person name="Larimer J."/>
            <person name="Lui A."/>
            <person name="MacDonald P.J.P."/>
            <person name="McCowen C."/>
            <person name="Montmayeur A."/>
            <person name="Murphy C."/>
            <person name="Neiman D."/>
            <person name="Pearson M."/>
            <person name="Priest M."/>
            <person name="Roberts A."/>
            <person name="Saif S."/>
            <person name="Shea T."/>
            <person name="Sisk P."/>
            <person name="Stolte C."/>
            <person name="Sykes S."/>
            <person name="Wortman J."/>
            <person name="Nusbaum C."/>
            <person name="Birren B."/>
        </authorList>
    </citation>
    <scope>NUCLEOTIDE SEQUENCE [LARGE SCALE GENOMIC DNA]</scope>
    <source>
        <strain evidence="3">INRA-310</strain>
    </source>
</reference>
<feature type="chain" id="PRO_5004823732" description="Serine aminopeptidase S33 domain-containing protein" evidence="1">
    <location>
        <begin position="23"/>
        <end position="493"/>
    </location>
</feature>
<dbReference type="SUPFAM" id="SSF53474">
    <property type="entry name" value="alpha/beta-Hydrolases"/>
    <property type="match status" value="1"/>
</dbReference>
<dbReference type="GO" id="GO:0004806">
    <property type="term" value="F:triacylglycerol lipase activity"/>
    <property type="evidence" value="ECO:0007669"/>
    <property type="project" value="InterPro"/>
</dbReference>
<dbReference type="STRING" id="761204.W2RI45"/>
<organism evidence="2 3">
    <name type="scientific">Phytophthora nicotianae (strain INRA-310)</name>
    <name type="common">Phytophthora parasitica</name>
    <dbReference type="NCBI Taxonomy" id="761204"/>
    <lineage>
        <taxon>Eukaryota</taxon>
        <taxon>Sar</taxon>
        <taxon>Stramenopiles</taxon>
        <taxon>Oomycota</taxon>
        <taxon>Peronosporomycetes</taxon>
        <taxon>Peronosporales</taxon>
        <taxon>Peronosporaceae</taxon>
        <taxon>Phytophthora</taxon>
    </lineage>
</organism>
<proteinExistence type="predicted"/>
<protein>
    <recommendedName>
        <fullName evidence="4">Serine aminopeptidase S33 domain-containing protein</fullName>
    </recommendedName>
</protein>
<dbReference type="AlphaFoldDB" id="W2RI45"/>
<dbReference type="GO" id="GO:0016042">
    <property type="term" value="P:lipid catabolic process"/>
    <property type="evidence" value="ECO:0007669"/>
    <property type="project" value="InterPro"/>
</dbReference>
<name>W2RI45_PHYN3</name>
<sequence>MMFRAVTAFLLAALPTASTTRASNLDVSLATAQSFQCGETCYNNLQTTNAADLAVVGSDFDWDFYAVADNFSTSKPGDLLKLKPVNPDILTTISGVSVYRIQYVSEDLNGTYVPVSGYIALPFSLPESGEFPLVAFAHGTIGEFRGCAISNGPNLFDYSSWSLLSERGYALVGTDYAGLGTYGTDHKYCAFPAHAKDLYHSVTAARHAFGSVLTANWMSVGHSQGGGAVWKLAEDIESIAGTHCTNEDQASDQAQHLQQSQLVQCIDEAKYYLGTVALAPATKIWDMVKLMASQLLSSSSNIHESSGASLLPVIDLAIKRVFPAYTSSFLGDVMKARMGLAEKAQLCASGMLGLTLDLDVRNLTSMSTTGPTAEDLHIAEQFQNTTAPANGVAAHRPILVVQGVNDTAILAETTEQAYESACSDGSEVYLTFDPKQDHSGVLTAAAPDWLNWMADRFSGKPTTGKCAKQTKQAFDYEYVRAAPEVDLKTKTLN</sequence>
<dbReference type="EMBL" id="KI669561">
    <property type="protein sequence ID" value="ETN25067.1"/>
    <property type="molecule type" value="Genomic_DNA"/>
</dbReference>
<dbReference type="PANTHER" id="PTHR34853:SF1">
    <property type="entry name" value="LIPASE 5"/>
    <property type="match status" value="1"/>
</dbReference>
<evidence type="ECO:0000313" key="3">
    <source>
        <dbReference type="Proteomes" id="UP000018817"/>
    </source>
</evidence>
<dbReference type="VEuPathDB" id="FungiDB:PPTG_01195"/>
<dbReference type="OrthoDB" id="122250at2759"/>
<dbReference type="Proteomes" id="UP000018817">
    <property type="component" value="Unassembled WGS sequence"/>
</dbReference>
<evidence type="ECO:0008006" key="4">
    <source>
        <dbReference type="Google" id="ProtNLM"/>
    </source>
</evidence>
<reference evidence="2 3" key="2">
    <citation type="submission" date="2013-11" db="EMBL/GenBank/DDBJ databases">
        <title>The Genome Sequence of Phytophthora parasitica INRA-310.</title>
        <authorList>
            <consortium name="The Broad Institute Genomics Platform"/>
            <person name="Russ C."/>
            <person name="Tyler B."/>
            <person name="Panabieres F."/>
            <person name="Shan W."/>
            <person name="Tripathy S."/>
            <person name="Grunwald N."/>
            <person name="Machado M."/>
            <person name="Johnson C.S."/>
            <person name="Arredondo F."/>
            <person name="Hong C."/>
            <person name="Coffey M."/>
            <person name="Young S.K."/>
            <person name="Zeng Q."/>
            <person name="Gargeya S."/>
            <person name="Fitzgerald M."/>
            <person name="Abouelleil A."/>
            <person name="Alvarado L."/>
            <person name="Chapman S.B."/>
            <person name="Gainer-Dewar J."/>
            <person name="Goldberg J."/>
            <person name="Griggs A."/>
            <person name="Gujja S."/>
            <person name="Hansen M."/>
            <person name="Howarth C."/>
            <person name="Imamovic A."/>
            <person name="Ireland A."/>
            <person name="Larimer J."/>
            <person name="McCowan C."/>
            <person name="Murphy C."/>
            <person name="Pearson M."/>
            <person name="Poon T.W."/>
            <person name="Priest M."/>
            <person name="Roberts A."/>
            <person name="Saif S."/>
            <person name="Shea T."/>
            <person name="Sykes S."/>
            <person name="Wortman J."/>
            <person name="Nusbaum C."/>
            <person name="Birren B."/>
        </authorList>
    </citation>
    <scope>NUCLEOTIDE SEQUENCE [LARGE SCALE GENOMIC DNA]</scope>
    <source>
        <strain evidence="2 3">INRA-310</strain>
    </source>
</reference>
<dbReference type="RefSeq" id="XP_008891056.1">
    <property type="nucleotide sequence ID" value="XM_008892808.1"/>
</dbReference>
<dbReference type="PANTHER" id="PTHR34853">
    <property type="match status" value="1"/>
</dbReference>
<dbReference type="PIRSF" id="PIRSF029171">
    <property type="entry name" value="Esterase_LipA"/>
    <property type="match status" value="1"/>
</dbReference>
<accession>W2RI45</accession>
<dbReference type="InterPro" id="IPR005152">
    <property type="entry name" value="Lipase_secreted"/>
</dbReference>
<feature type="signal peptide" evidence="1">
    <location>
        <begin position="1"/>
        <end position="22"/>
    </location>
</feature>